<protein>
    <submittedName>
        <fullName evidence="1">Uncharacterized protein</fullName>
    </submittedName>
</protein>
<evidence type="ECO:0000313" key="2">
    <source>
        <dbReference type="Proteomes" id="UP000190648"/>
    </source>
</evidence>
<keyword evidence="2" id="KW-1185">Reference proteome</keyword>
<sequence length="106" mass="11761">MASDVTEYLSNVECDVLPVLQSLCQGTLRLDWQQELKWGSTADSLGMVWRGIITAAPSSLAIAEALKISTQTSLEVNILLESAWREQLSLTCFCKIGMKFVHQARD</sequence>
<dbReference type="EMBL" id="LSYS01001150">
    <property type="protein sequence ID" value="OPJ89527.1"/>
    <property type="molecule type" value="Genomic_DNA"/>
</dbReference>
<evidence type="ECO:0000313" key="1">
    <source>
        <dbReference type="EMBL" id="OPJ89527.1"/>
    </source>
</evidence>
<accession>A0A1V4KZZ9</accession>
<organism evidence="1 2">
    <name type="scientific">Patagioenas fasciata monilis</name>
    <dbReference type="NCBI Taxonomy" id="372326"/>
    <lineage>
        <taxon>Eukaryota</taxon>
        <taxon>Metazoa</taxon>
        <taxon>Chordata</taxon>
        <taxon>Craniata</taxon>
        <taxon>Vertebrata</taxon>
        <taxon>Euteleostomi</taxon>
        <taxon>Archelosauria</taxon>
        <taxon>Archosauria</taxon>
        <taxon>Dinosauria</taxon>
        <taxon>Saurischia</taxon>
        <taxon>Theropoda</taxon>
        <taxon>Coelurosauria</taxon>
        <taxon>Aves</taxon>
        <taxon>Neognathae</taxon>
        <taxon>Neoaves</taxon>
        <taxon>Columbimorphae</taxon>
        <taxon>Columbiformes</taxon>
        <taxon>Columbidae</taxon>
        <taxon>Patagioenas</taxon>
    </lineage>
</organism>
<gene>
    <name evidence="1" type="ORF">AV530_003733</name>
</gene>
<reference evidence="1 2" key="1">
    <citation type="submission" date="2016-02" db="EMBL/GenBank/DDBJ databases">
        <title>Band-tailed pigeon sequencing and assembly.</title>
        <authorList>
            <person name="Soares A.E."/>
            <person name="Novak B.J."/>
            <person name="Rice E.S."/>
            <person name="O'Connell B."/>
            <person name="Chang D."/>
            <person name="Weber S."/>
            <person name="Shapiro B."/>
        </authorList>
    </citation>
    <scope>NUCLEOTIDE SEQUENCE [LARGE SCALE GENOMIC DNA]</scope>
    <source>
        <strain evidence="1">BTP2013</strain>
        <tissue evidence="1">Blood</tissue>
    </source>
</reference>
<dbReference type="AlphaFoldDB" id="A0A1V4KZZ9"/>
<comment type="caution">
    <text evidence="1">The sequence shown here is derived from an EMBL/GenBank/DDBJ whole genome shotgun (WGS) entry which is preliminary data.</text>
</comment>
<dbReference type="Proteomes" id="UP000190648">
    <property type="component" value="Unassembled WGS sequence"/>
</dbReference>
<name>A0A1V4KZZ9_PATFA</name>
<proteinExistence type="predicted"/>